<keyword evidence="5 10" id="KW-1133">Transmembrane helix</keyword>
<evidence type="ECO:0000256" key="9">
    <source>
        <dbReference type="ARBA" id="ARBA00023264"/>
    </source>
</evidence>
<dbReference type="GO" id="GO:0043772">
    <property type="term" value="F:acyl-phosphate glycerol-3-phosphate acyltransferase activity"/>
    <property type="evidence" value="ECO:0007669"/>
    <property type="project" value="InterPro"/>
</dbReference>
<evidence type="ECO:0000256" key="2">
    <source>
        <dbReference type="ARBA" id="ARBA00022516"/>
    </source>
</evidence>
<evidence type="ECO:0000256" key="7">
    <source>
        <dbReference type="ARBA" id="ARBA00023136"/>
    </source>
</evidence>
<protein>
    <submittedName>
        <fullName evidence="11">Uncharacterized protein</fullName>
    </submittedName>
</protein>
<keyword evidence="3" id="KW-0808">Transferase</keyword>
<evidence type="ECO:0000313" key="11">
    <source>
        <dbReference type="EMBL" id="SUZ71168.1"/>
    </source>
</evidence>
<evidence type="ECO:0000256" key="8">
    <source>
        <dbReference type="ARBA" id="ARBA00023209"/>
    </source>
</evidence>
<dbReference type="AlphaFoldDB" id="A0A381PX50"/>
<keyword evidence="6" id="KW-0443">Lipid metabolism</keyword>
<evidence type="ECO:0000256" key="4">
    <source>
        <dbReference type="ARBA" id="ARBA00022692"/>
    </source>
</evidence>
<organism evidence="11">
    <name type="scientific">marine metagenome</name>
    <dbReference type="NCBI Taxonomy" id="408172"/>
    <lineage>
        <taxon>unclassified sequences</taxon>
        <taxon>metagenomes</taxon>
        <taxon>ecological metagenomes</taxon>
    </lineage>
</organism>
<accession>A0A381PX50</accession>
<keyword evidence="1" id="KW-1003">Cell membrane</keyword>
<feature type="transmembrane region" description="Helical" evidence="10">
    <location>
        <begin position="6"/>
        <end position="27"/>
    </location>
</feature>
<dbReference type="Pfam" id="PF02660">
    <property type="entry name" value="G3P_acyltransf"/>
    <property type="match status" value="1"/>
</dbReference>
<evidence type="ECO:0000256" key="3">
    <source>
        <dbReference type="ARBA" id="ARBA00022679"/>
    </source>
</evidence>
<dbReference type="PANTHER" id="PTHR30309">
    <property type="entry name" value="INNER MEMBRANE PROTEIN YGIH"/>
    <property type="match status" value="1"/>
</dbReference>
<keyword evidence="2" id="KW-0444">Lipid biosynthesis</keyword>
<sequence>MALLGFFLFVFLLGSIPFGLLISRYWLKIDIRRQGSGNIGMTNVMRVGGKLPGILTFVLDFGKGSVAVLLAQTYFPASETDPGTQLIILSTAGIAVVCGHVFSVFLRFKGGKGISTLFGVLAALQLNIGICAALVWVGVFMWKRISSLSAITMLAVLPWLFLLIPWLQNETPVWPMFFLFLLLSSLLIFKHRENIQRLLKGQEGQLSSNNKSQ</sequence>
<gene>
    <name evidence="11" type="ORF">METZ01_LOCUS24022</name>
</gene>
<proteinExistence type="inferred from homology"/>
<name>A0A381PX50_9ZZZZ</name>
<feature type="transmembrane region" description="Helical" evidence="10">
    <location>
        <begin position="86"/>
        <end position="106"/>
    </location>
</feature>
<dbReference type="NCBIfam" id="TIGR00023">
    <property type="entry name" value="glycerol-3-phosphate 1-O-acyltransferase PlsY"/>
    <property type="match status" value="1"/>
</dbReference>
<feature type="transmembrane region" description="Helical" evidence="10">
    <location>
        <begin position="148"/>
        <end position="167"/>
    </location>
</feature>
<keyword evidence="9" id="KW-1208">Phospholipid metabolism</keyword>
<dbReference type="GO" id="GO:0008654">
    <property type="term" value="P:phospholipid biosynthetic process"/>
    <property type="evidence" value="ECO:0007669"/>
    <property type="project" value="UniProtKB-KW"/>
</dbReference>
<dbReference type="EMBL" id="UINC01001113">
    <property type="protein sequence ID" value="SUZ71168.1"/>
    <property type="molecule type" value="Genomic_DNA"/>
</dbReference>
<dbReference type="InterPro" id="IPR003811">
    <property type="entry name" value="G3P_acylTferase_PlsY"/>
</dbReference>
<dbReference type="SMART" id="SM01207">
    <property type="entry name" value="G3P_acyltransf"/>
    <property type="match status" value="1"/>
</dbReference>
<feature type="transmembrane region" description="Helical" evidence="10">
    <location>
        <begin position="173"/>
        <end position="189"/>
    </location>
</feature>
<dbReference type="HAMAP" id="MF_01043">
    <property type="entry name" value="PlsY"/>
    <property type="match status" value="1"/>
</dbReference>
<evidence type="ECO:0000256" key="6">
    <source>
        <dbReference type="ARBA" id="ARBA00023098"/>
    </source>
</evidence>
<feature type="transmembrane region" description="Helical" evidence="10">
    <location>
        <begin position="118"/>
        <end position="141"/>
    </location>
</feature>
<dbReference type="PANTHER" id="PTHR30309:SF0">
    <property type="entry name" value="GLYCEROL-3-PHOSPHATE ACYLTRANSFERASE-RELATED"/>
    <property type="match status" value="1"/>
</dbReference>
<keyword evidence="8" id="KW-0594">Phospholipid biosynthesis</keyword>
<evidence type="ECO:0000256" key="10">
    <source>
        <dbReference type="SAM" id="Phobius"/>
    </source>
</evidence>
<evidence type="ECO:0000256" key="1">
    <source>
        <dbReference type="ARBA" id="ARBA00022475"/>
    </source>
</evidence>
<keyword evidence="7 10" id="KW-0472">Membrane</keyword>
<dbReference type="GO" id="GO:0005886">
    <property type="term" value="C:plasma membrane"/>
    <property type="evidence" value="ECO:0007669"/>
    <property type="project" value="InterPro"/>
</dbReference>
<reference evidence="11" key="1">
    <citation type="submission" date="2018-05" db="EMBL/GenBank/DDBJ databases">
        <authorList>
            <person name="Lanie J.A."/>
            <person name="Ng W.-L."/>
            <person name="Kazmierczak K.M."/>
            <person name="Andrzejewski T.M."/>
            <person name="Davidsen T.M."/>
            <person name="Wayne K.J."/>
            <person name="Tettelin H."/>
            <person name="Glass J.I."/>
            <person name="Rusch D."/>
            <person name="Podicherti R."/>
            <person name="Tsui H.-C.T."/>
            <person name="Winkler M.E."/>
        </authorList>
    </citation>
    <scope>NUCLEOTIDE SEQUENCE</scope>
</reference>
<keyword evidence="4 10" id="KW-0812">Transmembrane</keyword>
<evidence type="ECO:0000256" key="5">
    <source>
        <dbReference type="ARBA" id="ARBA00022989"/>
    </source>
</evidence>